<dbReference type="InterPro" id="IPR005117">
    <property type="entry name" value="NiRdtase/SiRdtase_haem-b_fer"/>
</dbReference>
<organism evidence="10 11">
    <name type="scientific">Clostridium perfringens</name>
    <dbReference type="NCBI Taxonomy" id="1502"/>
    <lineage>
        <taxon>Bacteria</taxon>
        <taxon>Bacillati</taxon>
        <taxon>Bacillota</taxon>
        <taxon>Clostridia</taxon>
        <taxon>Eubacteriales</taxon>
        <taxon>Clostridiaceae</taxon>
        <taxon>Clostridium</taxon>
    </lineage>
</organism>
<comment type="similarity">
    <text evidence="1">Belongs to the nitrite and sulfite reductase 4Fe-4S domain family.</text>
</comment>
<name>A0AAW9IZG1_CLOPF</name>
<dbReference type="InterPro" id="IPR036136">
    <property type="entry name" value="Nit/Sulf_reduc_fer-like_dom_sf"/>
</dbReference>
<evidence type="ECO:0000256" key="7">
    <source>
        <dbReference type="ARBA" id="ARBA00023014"/>
    </source>
</evidence>
<dbReference type="PANTHER" id="PTHR11493">
    <property type="entry name" value="SULFITE REDUCTASE [NADPH] SUBUNIT BETA-RELATED"/>
    <property type="match status" value="1"/>
</dbReference>
<evidence type="ECO:0000256" key="1">
    <source>
        <dbReference type="ARBA" id="ARBA00010429"/>
    </source>
</evidence>
<keyword evidence="7" id="KW-0411">Iron-sulfur</keyword>
<feature type="domain" description="Nitrite/Sulfite reductase ferredoxin-like" evidence="9">
    <location>
        <begin position="18"/>
        <end position="82"/>
    </location>
</feature>
<dbReference type="Gene3D" id="3.90.480.20">
    <property type="match status" value="1"/>
</dbReference>
<dbReference type="InterPro" id="IPR045854">
    <property type="entry name" value="NO2/SO3_Rdtase_4Fe4S_sf"/>
</dbReference>
<dbReference type="GO" id="GO:0051539">
    <property type="term" value="F:4 iron, 4 sulfur cluster binding"/>
    <property type="evidence" value="ECO:0007669"/>
    <property type="project" value="UniProtKB-KW"/>
</dbReference>
<dbReference type="PRINTS" id="PR00397">
    <property type="entry name" value="SIROHAEM"/>
</dbReference>
<dbReference type="GO" id="GO:0009337">
    <property type="term" value="C:sulfite reductase complex (NADPH)"/>
    <property type="evidence" value="ECO:0007669"/>
    <property type="project" value="TreeGrafter"/>
</dbReference>
<dbReference type="InterPro" id="IPR006066">
    <property type="entry name" value="NO2/SO3_Rdtase_FeS/sirohaem_BS"/>
</dbReference>
<keyword evidence="6" id="KW-0408">Iron</keyword>
<accession>A0AAW9IZG1</accession>
<comment type="caution">
    <text evidence="10">The sequence shown here is derived from an EMBL/GenBank/DDBJ whole genome shotgun (WGS) entry which is preliminary data.</text>
</comment>
<dbReference type="GO" id="GO:0020037">
    <property type="term" value="F:heme binding"/>
    <property type="evidence" value="ECO:0007669"/>
    <property type="project" value="InterPro"/>
</dbReference>
<gene>
    <name evidence="10" type="ORF">GNF81_17260</name>
</gene>
<sequence>MNHDINDKKTRLNCFRQSKVPGEFMLQMRVPGGTVNAKYLGDVQYIAETYGNGTFHIGMRQTFSIPGIKYENIPSVNEYIANYLKEVEIDECNCDMTIDENGYPTIGARNIMACIGNTHCIKANVNTKELANKIENLVFPSHYHIKVSVAGCPNDCAKAHFQDFGVIGQARMEYNPERC</sequence>
<keyword evidence="2" id="KW-0004">4Fe-4S</keyword>
<evidence type="ECO:0000313" key="10">
    <source>
        <dbReference type="EMBL" id="MDZ5034450.1"/>
    </source>
</evidence>
<evidence type="ECO:0000256" key="6">
    <source>
        <dbReference type="ARBA" id="ARBA00023004"/>
    </source>
</evidence>
<dbReference type="GO" id="GO:0050311">
    <property type="term" value="F:sulfite reductase (ferredoxin) activity"/>
    <property type="evidence" value="ECO:0007669"/>
    <property type="project" value="TreeGrafter"/>
</dbReference>
<keyword evidence="3" id="KW-0349">Heme</keyword>
<proteinExistence type="inferred from homology"/>
<dbReference type="GO" id="GO:0016002">
    <property type="term" value="F:sulfite reductase activity"/>
    <property type="evidence" value="ECO:0007669"/>
    <property type="project" value="TreeGrafter"/>
</dbReference>
<evidence type="ECO:0000256" key="5">
    <source>
        <dbReference type="ARBA" id="ARBA00023002"/>
    </source>
</evidence>
<dbReference type="AlphaFoldDB" id="A0AAW9IZG1"/>
<keyword evidence="4" id="KW-0479">Metal-binding</keyword>
<feature type="non-terminal residue" evidence="10">
    <location>
        <position position="179"/>
    </location>
</feature>
<evidence type="ECO:0000256" key="4">
    <source>
        <dbReference type="ARBA" id="ARBA00022723"/>
    </source>
</evidence>
<dbReference type="InterPro" id="IPR045169">
    <property type="entry name" value="NO2/SO3_Rdtase_4Fe4S_prot"/>
</dbReference>
<dbReference type="Pfam" id="PF03460">
    <property type="entry name" value="NIR_SIR_ferr"/>
    <property type="match status" value="1"/>
</dbReference>
<dbReference type="Gene3D" id="3.30.413.10">
    <property type="entry name" value="Sulfite Reductase Hemoprotein, domain 1"/>
    <property type="match status" value="1"/>
</dbReference>
<dbReference type="GO" id="GO:0046872">
    <property type="term" value="F:metal ion binding"/>
    <property type="evidence" value="ECO:0007669"/>
    <property type="project" value="UniProtKB-KW"/>
</dbReference>
<evidence type="ECO:0000256" key="3">
    <source>
        <dbReference type="ARBA" id="ARBA00022617"/>
    </source>
</evidence>
<evidence type="ECO:0000259" key="9">
    <source>
        <dbReference type="Pfam" id="PF03460"/>
    </source>
</evidence>
<evidence type="ECO:0000256" key="2">
    <source>
        <dbReference type="ARBA" id="ARBA00022485"/>
    </source>
</evidence>
<keyword evidence="5" id="KW-0560">Oxidoreductase</keyword>
<dbReference type="Pfam" id="PF01077">
    <property type="entry name" value="NIR_SIR"/>
    <property type="match status" value="1"/>
</dbReference>
<dbReference type="SUPFAM" id="SSF56014">
    <property type="entry name" value="Nitrite and sulphite reductase 4Fe-4S domain-like"/>
    <property type="match status" value="1"/>
</dbReference>
<reference evidence="10" key="1">
    <citation type="submission" date="2019-11" db="EMBL/GenBank/DDBJ databases">
        <title>Characterization of Clostridium perfringens isolates from swine manure treated agricultural soils.</title>
        <authorList>
            <person name="Wushke S.T."/>
        </authorList>
    </citation>
    <scope>NUCLEOTIDE SEQUENCE</scope>
    <source>
        <strain evidence="10">X15</strain>
    </source>
</reference>
<dbReference type="EMBL" id="WNVG01000561">
    <property type="protein sequence ID" value="MDZ5034450.1"/>
    <property type="molecule type" value="Genomic_DNA"/>
</dbReference>
<evidence type="ECO:0000259" key="8">
    <source>
        <dbReference type="Pfam" id="PF01077"/>
    </source>
</evidence>
<feature type="domain" description="Nitrite/sulphite reductase 4Fe-4S" evidence="8">
    <location>
        <begin position="108"/>
        <end position="173"/>
    </location>
</feature>
<dbReference type="SUPFAM" id="SSF55124">
    <property type="entry name" value="Nitrite/Sulfite reductase N-terminal domain-like"/>
    <property type="match status" value="1"/>
</dbReference>
<protein>
    <submittedName>
        <fullName evidence="10">Sulfite reductase subunit C</fullName>
    </submittedName>
</protein>
<evidence type="ECO:0000313" key="11">
    <source>
        <dbReference type="Proteomes" id="UP001289066"/>
    </source>
</evidence>
<dbReference type="Proteomes" id="UP001289066">
    <property type="component" value="Unassembled WGS sequence"/>
</dbReference>
<dbReference type="GO" id="GO:0000103">
    <property type="term" value="P:sulfate assimilation"/>
    <property type="evidence" value="ECO:0007669"/>
    <property type="project" value="TreeGrafter"/>
</dbReference>
<dbReference type="InterPro" id="IPR006067">
    <property type="entry name" value="NO2/SO3_Rdtase_4Fe4S_dom"/>
</dbReference>
<dbReference type="PANTHER" id="PTHR11493:SF54">
    <property type="entry name" value="ANAEROBIC SULFITE REDUCTASE SUBUNIT C"/>
    <property type="match status" value="1"/>
</dbReference>